<dbReference type="RefSeq" id="WP_003487624.1">
    <property type="nucleotide sequence ID" value="NZ_JXSU01000006.1"/>
</dbReference>
<dbReference type="InterPro" id="IPR011055">
    <property type="entry name" value="Dup_hybrid_motif"/>
</dbReference>
<dbReference type="Pfam" id="PF00358">
    <property type="entry name" value="PTS_EIIA_1"/>
    <property type="match status" value="1"/>
</dbReference>
<evidence type="ECO:0000256" key="4">
    <source>
        <dbReference type="ARBA" id="ARBA00022679"/>
    </source>
</evidence>
<dbReference type="PANTHER" id="PTHR45008">
    <property type="entry name" value="PTS SYSTEM GLUCOSE-SPECIFIC EIIA COMPONENT"/>
    <property type="match status" value="1"/>
</dbReference>
<protein>
    <submittedName>
        <fullName evidence="8">PTS glucose transporter subunit IIA</fullName>
    </submittedName>
</protein>
<dbReference type="InterPro" id="IPR001127">
    <property type="entry name" value="PTS_EIIA_1_perm"/>
</dbReference>
<dbReference type="PROSITE" id="PS51093">
    <property type="entry name" value="PTS_EIIA_TYPE_1"/>
    <property type="match status" value="1"/>
</dbReference>
<keyword evidence="2" id="KW-0813">Transport</keyword>
<dbReference type="AlphaFoldDB" id="A0A0D1C2G4"/>
<evidence type="ECO:0000256" key="1">
    <source>
        <dbReference type="ARBA" id="ARBA00004496"/>
    </source>
</evidence>
<dbReference type="GO" id="GO:0005737">
    <property type="term" value="C:cytoplasm"/>
    <property type="evidence" value="ECO:0007669"/>
    <property type="project" value="UniProtKB-SubCell"/>
</dbReference>
<accession>A0A0D1C2G4</accession>
<proteinExistence type="predicted"/>
<evidence type="ECO:0000256" key="6">
    <source>
        <dbReference type="ARBA" id="ARBA00022777"/>
    </source>
</evidence>
<dbReference type="PROSITE" id="PS00371">
    <property type="entry name" value="PTS_EIIA_TYPE_1_HIS"/>
    <property type="match status" value="1"/>
</dbReference>
<dbReference type="PANTHER" id="PTHR45008:SF1">
    <property type="entry name" value="PTS SYSTEM GLUCOSE-SPECIFIC EIIA COMPONENT"/>
    <property type="match status" value="1"/>
</dbReference>
<dbReference type="HOGENOM" id="CLU_012312_5_1_9"/>
<keyword evidence="4" id="KW-0808">Transferase</keyword>
<keyword evidence="5" id="KW-0598">Phosphotransferase system</keyword>
<dbReference type="SUPFAM" id="SSF51261">
    <property type="entry name" value="Duplicated hybrid motif"/>
    <property type="match status" value="1"/>
</dbReference>
<organism evidence="8 9">
    <name type="scientific">Clostridium botulinum B2 450</name>
    <dbReference type="NCBI Taxonomy" id="1379739"/>
    <lineage>
        <taxon>Bacteria</taxon>
        <taxon>Bacillati</taxon>
        <taxon>Bacillota</taxon>
        <taxon>Clostridia</taxon>
        <taxon>Eubacteriales</taxon>
        <taxon>Clostridiaceae</taxon>
        <taxon>Clostridium</taxon>
    </lineage>
</organism>
<evidence type="ECO:0000259" key="7">
    <source>
        <dbReference type="PROSITE" id="PS51093"/>
    </source>
</evidence>
<evidence type="ECO:0000313" key="8">
    <source>
        <dbReference type="EMBL" id="KIS25271.1"/>
    </source>
</evidence>
<dbReference type="PATRIC" id="fig|1379739.3.peg.589"/>
<gene>
    <name evidence="8" type="ORF">N495_01435</name>
</gene>
<dbReference type="OrthoDB" id="92465at2"/>
<dbReference type="EMBL" id="JXSU01000006">
    <property type="protein sequence ID" value="KIS25271.1"/>
    <property type="molecule type" value="Genomic_DNA"/>
</dbReference>
<comment type="caution">
    <text evidence="8">The sequence shown here is derived from an EMBL/GenBank/DDBJ whole genome shotgun (WGS) entry which is preliminary data.</text>
</comment>
<evidence type="ECO:0000256" key="3">
    <source>
        <dbReference type="ARBA" id="ARBA00022597"/>
    </source>
</evidence>
<feature type="domain" description="PTS EIIA type-1" evidence="7">
    <location>
        <begin position="41"/>
        <end position="145"/>
    </location>
</feature>
<reference evidence="8 9" key="1">
    <citation type="submission" date="2014-06" db="EMBL/GenBank/DDBJ databases">
        <title>Genome characterization of distinct group I Clostridium botulinum lineages.</title>
        <authorList>
            <person name="Giordani F."/>
            <person name="Anselmo A."/>
            <person name="Fillo S."/>
            <person name="Palozzi A.M."/>
            <person name="Fortunato A."/>
            <person name="Gentile B."/>
            <person name="Ciammaruconi A."/>
            <person name="Anniballi F."/>
            <person name="De Medici D."/>
            <person name="Lista F."/>
        </authorList>
    </citation>
    <scope>NUCLEOTIDE SEQUENCE [LARGE SCALE GENOMIC DNA]</scope>
    <source>
        <strain evidence="8 9">B2 450</strain>
    </source>
</reference>
<keyword evidence="6" id="KW-0418">Kinase</keyword>
<comment type="subcellular location">
    <subcellularLocation>
        <location evidence="1">Cytoplasm</location>
    </subcellularLocation>
</comment>
<name>A0A0D1C2G4_CLOBO</name>
<dbReference type="Gene3D" id="2.70.70.10">
    <property type="entry name" value="Glucose Permease (Domain IIA)"/>
    <property type="match status" value="1"/>
</dbReference>
<evidence type="ECO:0000256" key="5">
    <source>
        <dbReference type="ARBA" id="ARBA00022683"/>
    </source>
</evidence>
<dbReference type="GO" id="GO:0009401">
    <property type="term" value="P:phosphoenolpyruvate-dependent sugar phosphotransferase system"/>
    <property type="evidence" value="ECO:0007669"/>
    <property type="project" value="UniProtKB-KW"/>
</dbReference>
<sequence>MFKKFKSFLSNDKSDIQQENLNEVFVSPISGEIISLDDVPDEVFSQRMMGDGFAIQPENGDVFSPVDGTITAVFPTKHAISIKSKSGVEILIHFGLDTVNLNGEGFQVYVEEGSVVKAGEILLKVNIEEIKNKVPSVVVPIIFMELNGKSFSYNIGKVAAKEQNVITLK</sequence>
<dbReference type="FunFam" id="2.70.70.10:FF:000001">
    <property type="entry name" value="PTS system glucose-specific IIA component"/>
    <property type="match status" value="1"/>
</dbReference>
<dbReference type="Proteomes" id="UP000032250">
    <property type="component" value="Unassembled WGS sequence"/>
</dbReference>
<dbReference type="NCBIfam" id="TIGR00830">
    <property type="entry name" value="PTBA"/>
    <property type="match status" value="1"/>
</dbReference>
<evidence type="ECO:0000313" key="9">
    <source>
        <dbReference type="Proteomes" id="UP000032250"/>
    </source>
</evidence>
<evidence type="ECO:0000256" key="2">
    <source>
        <dbReference type="ARBA" id="ARBA00022448"/>
    </source>
</evidence>
<dbReference type="InterPro" id="IPR050890">
    <property type="entry name" value="PTS_EIIA_component"/>
</dbReference>
<dbReference type="GO" id="GO:0016301">
    <property type="term" value="F:kinase activity"/>
    <property type="evidence" value="ECO:0007669"/>
    <property type="project" value="UniProtKB-KW"/>
</dbReference>
<keyword evidence="3 8" id="KW-0762">Sugar transport</keyword>